<reference evidence="3" key="1">
    <citation type="submission" date="2022-04" db="EMBL/GenBank/DDBJ databases">
        <title>Carnegiea gigantea Genome sequencing and assembly v2.</title>
        <authorList>
            <person name="Copetti D."/>
            <person name="Sanderson M.J."/>
            <person name="Burquez A."/>
            <person name="Wojciechowski M.F."/>
        </authorList>
    </citation>
    <scope>NUCLEOTIDE SEQUENCE</scope>
    <source>
        <strain evidence="3">SGP5-SGP5p</strain>
        <tissue evidence="3">Aerial part</tissue>
    </source>
</reference>
<dbReference type="Proteomes" id="UP001153076">
    <property type="component" value="Unassembled WGS sequence"/>
</dbReference>
<dbReference type="InterPro" id="IPR002156">
    <property type="entry name" value="RNaseH_domain"/>
</dbReference>
<dbReference type="Pfam" id="PF13456">
    <property type="entry name" value="RVT_3"/>
    <property type="match status" value="1"/>
</dbReference>
<sequence length="553" mass="61692">MEVANPPRELTATSGGTIFGESHKKLPDTRSFDSGYNSDASPGHVGEMDGTRSIDVESPVSTPVVPSKASLSDVASGVHRCFPTVVFLIEHMKEDSRWINCDSCPLVKGGRYSKDILPGGSSELMLFNMLRLRSSRPIYHEKFTATVAPANDGIDQPPTMSSHPVDTYSIPAPPTFIIRTDAHRDDGSPVTSHQSGSQHIPAGAEPATELNRTLREEPEKSTLHAYHRRVKEVTPSTLHQINMSGKNGNILDPPPPNHPWMVIGGLNTVTSADEKRRVHEVKRILFSINSYEAPRPDGSLISLKEHLFNNLCTNIGNGRSTPVWFDKWLSSGELASQIEANPPYLCSHVRVSYFLSNGQWKVQRLQRWAPPSLLPHIMSCPLQSDPSHDDVVKWTQPSFTKFSMAGAYHALYSMPPPSDPLAKTIWKIQVPAKMKFHLWRLPCAGHATYLNPRYFDADFNWFLGISRRIISSCVLLITFKEALVQAWAYRLDHLEIDLGRELIDELQAGPEGCRSYLRGTITEVRELLDRNWTVAFNHAKRPANIVAVVLAFS</sequence>
<feature type="compositionally biased region" description="Basic and acidic residues" evidence="1">
    <location>
        <begin position="21"/>
        <end position="31"/>
    </location>
</feature>
<dbReference type="EMBL" id="JAKOGI010000103">
    <property type="protein sequence ID" value="KAJ8444200.1"/>
    <property type="molecule type" value="Genomic_DNA"/>
</dbReference>
<name>A0A9Q1KII0_9CARY</name>
<evidence type="ECO:0000259" key="2">
    <source>
        <dbReference type="Pfam" id="PF13456"/>
    </source>
</evidence>
<feature type="compositionally biased region" description="Basic and acidic residues" evidence="1">
    <location>
        <begin position="46"/>
        <end position="55"/>
    </location>
</feature>
<evidence type="ECO:0000256" key="1">
    <source>
        <dbReference type="SAM" id="MobiDB-lite"/>
    </source>
</evidence>
<feature type="domain" description="RNase H type-1" evidence="2">
    <location>
        <begin position="481"/>
        <end position="551"/>
    </location>
</feature>
<organism evidence="3 4">
    <name type="scientific">Carnegiea gigantea</name>
    <dbReference type="NCBI Taxonomy" id="171969"/>
    <lineage>
        <taxon>Eukaryota</taxon>
        <taxon>Viridiplantae</taxon>
        <taxon>Streptophyta</taxon>
        <taxon>Embryophyta</taxon>
        <taxon>Tracheophyta</taxon>
        <taxon>Spermatophyta</taxon>
        <taxon>Magnoliopsida</taxon>
        <taxon>eudicotyledons</taxon>
        <taxon>Gunneridae</taxon>
        <taxon>Pentapetalae</taxon>
        <taxon>Caryophyllales</taxon>
        <taxon>Cactineae</taxon>
        <taxon>Cactaceae</taxon>
        <taxon>Cactoideae</taxon>
        <taxon>Echinocereeae</taxon>
        <taxon>Carnegiea</taxon>
    </lineage>
</organism>
<comment type="caution">
    <text evidence="3">The sequence shown here is derived from an EMBL/GenBank/DDBJ whole genome shotgun (WGS) entry which is preliminary data.</text>
</comment>
<protein>
    <recommendedName>
        <fullName evidence="2">RNase H type-1 domain-containing protein</fullName>
    </recommendedName>
</protein>
<dbReference type="GO" id="GO:0003676">
    <property type="term" value="F:nucleic acid binding"/>
    <property type="evidence" value="ECO:0007669"/>
    <property type="project" value="InterPro"/>
</dbReference>
<dbReference type="AlphaFoldDB" id="A0A9Q1KII0"/>
<feature type="compositionally biased region" description="Polar residues" evidence="1">
    <location>
        <begin position="189"/>
        <end position="198"/>
    </location>
</feature>
<proteinExistence type="predicted"/>
<evidence type="ECO:0000313" key="3">
    <source>
        <dbReference type="EMBL" id="KAJ8444200.1"/>
    </source>
</evidence>
<feature type="region of interest" description="Disordered" evidence="1">
    <location>
        <begin position="184"/>
        <end position="205"/>
    </location>
</feature>
<dbReference type="GO" id="GO:0004523">
    <property type="term" value="F:RNA-DNA hybrid ribonuclease activity"/>
    <property type="evidence" value="ECO:0007669"/>
    <property type="project" value="InterPro"/>
</dbReference>
<keyword evidence="4" id="KW-1185">Reference proteome</keyword>
<accession>A0A9Q1KII0</accession>
<evidence type="ECO:0000313" key="4">
    <source>
        <dbReference type="Proteomes" id="UP001153076"/>
    </source>
</evidence>
<gene>
    <name evidence="3" type="ORF">Cgig2_028081</name>
</gene>
<feature type="region of interest" description="Disordered" evidence="1">
    <location>
        <begin position="1"/>
        <end position="61"/>
    </location>
</feature>